<dbReference type="InParanoid" id="G2X8A6"/>
<dbReference type="AlphaFoldDB" id="G2X8A6"/>
<dbReference type="OrthoDB" id="1681166at2759"/>
<dbReference type="EMBL" id="DS572707">
    <property type="protein sequence ID" value="EGY15193.1"/>
    <property type="molecule type" value="Genomic_DNA"/>
</dbReference>
<proteinExistence type="predicted"/>
<protein>
    <submittedName>
        <fullName evidence="2">Anaphase-promoting complex subunit 11</fullName>
    </submittedName>
</protein>
<accession>G2X8A6</accession>
<dbReference type="GeneID" id="20707510"/>
<name>G2X8A6_VERDV</name>
<dbReference type="Proteomes" id="UP000001611">
    <property type="component" value="Unassembled WGS sequence"/>
</dbReference>
<gene>
    <name evidence="2" type="ORF">VDAG_06047</name>
</gene>
<keyword evidence="3" id="KW-1185">Reference proteome</keyword>
<dbReference type="KEGG" id="vda:VDAG_06047"/>
<dbReference type="RefSeq" id="XP_009657356.1">
    <property type="nucleotide sequence ID" value="XM_009659061.1"/>
</dbReference>
<dbReference type="HOGENOM" id="CLU_2225227_0_0_1"/>
<evidence type="ECO:0000313" key="2">
    <source>
        <dbReference type="EMBL" id="EGY15193.1"/>
    </source>
</evidence>
<organism evidence="2 3">
    <name type="scientific">Verticillium dahliae (strain VdLs.17 / ATCC MYA-4575 / FGSC 10137)</name>
    <name type="common">Verticillium wilt</name>
    <dbReference type="NCBI Taxonomy" id="498257"/>
    <lineage>
        <taxon>Eukaryota</taxon>
        <taxon>Fungi</taxon>
        <taxon>Dikarya</taxon>
        <taxon>Ascomycota</taxon>
        <taxon>Pezizomycotina</taxon>
        <taxon>Sordariomycetes</taxon>
        <taxon>Hypocreomycetidae</taxon>
        <taxon>Glomerellales</taxon>
        <taxon>Plectosphaerellaceae</taxon>
        <taxon>Verticillium</taxon>
    </lineage>
</organism>
<sequence>MSLHVDGVIAREKAEDGGEQQPQLPEPDFLQHLQLPLTTSDVNKATFHLHMHAAILPSLILENSSRPNMKVQITSWDTVATWRWDIPEDDNLNGQINLMNQELGRR</sequence>
<dbReference type="STRING" id="498257.G2X8A6"/>
<reference evidence="2 3" key="1">
    <citation type="submission" date="2008-03" db="EMBL/GenBank/DDBJ databases">
        <title>The Genome Sequence of Verticillium dahliae VdLs.17.</title>
        <authorList>
            <consortium name="The Broad Institute Genome Sequencing Platform"/>
            <person name="Ma L.-J.J."/>
            <person name="Klosterman S.J."/>
            <person name="Subbarao K."/>
            <person name="Dobinson K."/>
            <person name="Veronese P."/>
            <person name="Kang S."/>
            <person name="Gold S.E."/>
            <person name="Young S."/>
            <person name="Jaffe D."/>
            <person name="Gnerre S."/>
            <person name="Berlin A."/>
            <person name="Heiman D."/>
            <person name="Hepburn T."/>
            <person name="Sykes S."/>
            <person name="Alvarado L."/>
            <person name="Kodira C.D."/>
            <person name="Lander E."/>
            <person name="Galagan J."/>
            <person name="Nusbaum C."/>
            <person name="Birren B."/>
        </authorList>
    </citation>
    <scope>NUCLEOTIDE SEQUENCE [LARGE SCALE GENOMIC DNA]</scope>
    <source>
        <strain evidence="3">VdLs.17 / ATCC MYA-4575 / FGSC 10137</strain>
    </source>
</reference>
<feature type="region of interest" description="Disordered" evidence="1">
    <location>
        <begin position="1"/>
        <end position="25"/>
    </location>
</feature>
<evidence type="ECO:0000313" key="3">
    <source>
        <dbReference type="Proteomes" id="UP000001611"/>
    </source>
</evidence>
<evidence type="ECO:0000256" key="1">
    <source>
        <dbReference type="SAM" id="MobiDB-lite"/>
    </source>
</evidence>
<reference evidence="3" key="2">
    <citation type="journal article" date="2011" name="PLoS Pathog.">
        <title>Comparative genomics yields insights into niche adaptation of plant vascular wilt pathogens.</title>
        <authorList>
            <person name="Klosterman S.J."/>
            <person name="Subbarao K.V."/>
            <person name="Kang S."/>
            <person name="Veronese P."/>
            <person name="Gold S.E."/>
            <person name="Thomma B.P.H.J."/>
            <person name="Chen Z."/>
            <person name="Henrissat B."/>
            <person name="Lee Y.-H."/>
            <person name="Park J."/>
            <person name="Garcia-Pedrajas M.D."/>
            <person name="Barbara D.J."/>
            <person name="Anchieta A."/>
            <person name="de Jonge R."/>
            <person name="Santhanam P."/>
            <person name="Maruthachalam K."/>
            <person name="Atallah Z."/>
            <person name="Amyotte S.G."/>
            <person name="Paz Z."/>
            <person name="Inderbitzin P."/>
            <person name="Hayes R.J."/>
            <person name="Heiman D.I."/>
            <person name="Young S."/>
            <person name="Zeng Q."/>
            <person name="Engels R."/>
            <person name="Galagan J."/>
            <person name="Cuomo C.A."/>
            <person name="Dobinson K.F."/>
            <person name="Ma L.-J."/>
        </authorList>
    </citation>
    <scope>NUCLEOTIDE SEQUENCE [LARGE SCALE GENOMIC DNA]</scope>
    <source>
        <strain evidence="3">VdLs.17 / ATCC MYA-4575 / FGSC 10137</strain>
    </source>
</reference>